<dbReference type="Gene3D" id="3.30.429.10">
    <property type="entry name" value="Macrophage Migration Inhibitory Factor"/>
    <property type="match status" value="1"/>
</dbReference>
<evidence type="ECO:0000256" key="2">
    <source>
        <dbReference type="ARBA" id="ARBA00023235"/>
    </source>
</evidence>
<dbReference type="PANTHER" id="PTHR35530:SF1">
    <property type="entry name" value="2-HYDROXYMUCONATE TAUTOMERASE"/>
    <property type="match status" value="1"/>
</dbReference>
<dbReference type="InterPro" id="IPR014347">
    <property type="entry name" value="Tautomerase/MIF_sf"/>
</dbReference>
<keyword evidence="2" id="KW-0413">Isomerase</keyword>
<evidence type="ECO:0000259" key="3">
    <source>
        <dbReference type="Pfam" id="PF01361"/>
    </source>
</evidence>
<accession>A0ABU9GGQ7</accession>
<dbReference type="PANTHER" id="PTHR35530">
    <property type="entry name" value="TAUTOMERASE-RELATED"/>
    <property type="match status" value="1"/>
</dbReference>
<comment type="caution">
    <text evidence="4">The sequence shown here is derived from an EMBL/GenBank/DDBJ whole genome shotgun (WGS) entry which is preliminary data.</text>
</comment>
<evidence type="ECO:0000313" key="5">
    <source>
        <dbReference type="Proteomes" id="UP001378242"/>
    </source>
</evidence>
<keyword evidence="5" id="KW-1185">Reference proteome</keyword>
<evidence type="ECO:0000256" key="1">
    <source>
        <dbReference type="ARBA" id="ARBA00006723"/>
    </source>
</evidence>
<dbReference type="EMBL" id="JBAKAP010000008">
    <property type="protein sequence ID" value="MEL0616963.1"/>
    <property type="molecule type" value="Genomic_DNA"/>
</dbReference>
<sequence>MPMIRAEFISGKTEAQKRELVEALTRETARVLEVRKESVWVVLQEVEPENWAVAGTPLSDR</sequence>
<feature type="domain" description="4-oxalocrotonate tautomerase-like" evidence="3">
    <location>
        <begin position="2"/>
        <end position="61"/>
    </location>
</feature>
<organism evidence="4 5">
    <name type="scientific">Cobetia marina</name>
    <name type="common">Deleya marina</name>
    <dbReference type="NCBI Taxonomy" id="28258"/>
    <lineage>
        <taxon>Bacteria</taxon>
        <taxon>Pseudomonadati</taxon>
        <taxon>Pseudomonadota</taxon>
        <taxon>Gammaproteobacteria</taxon>
        <taxon>Oceanospirillales</taxon>
        <taxon>Halomonadaceae</taxon>
        <taxon>Cobetia</taxon>
    </lineage>
</organism>
<reference evidence="4 5" key="1">
    <citation type="submission" date="2024-02" db="EMBL/GenBank/DDBJ databases">
        <title>Bacteria isolated from the canopy kelp, Nereocystis luetkeana.</title>
        <authorList>
            <person name="Pfister C.A."/>
            <person name="Younker I.T."/>
            <person name="Light S.H."/>
        </authorList>
    </citation>
    <scope>NUCLEOTIDE SEQUENCE [LARGE SCALE GENOMIC DNA]</scope>
    <source>
        <strain evidence="4 5">TI.5.07</strain>
    </source>
</reference>
<dbReference type="Pfam" id="PF01361">
    <property type="entry name" value="Tautomerase"/>
    <property type="match status" value="1"/>
</dbReference>
<dbReference type="SUPFAM" id="SSF55331">
    <property type="entry name" value="Tautomerase/MIF"/>
    <property type="match status" value="1"/>
</dbReference>
<dbReference type="RefSeq" id="WP_136939473.1">
    <property type="nucleotide sequence ID" value="NZ_CP047970.1"/>
</dbReference>
<proteinExistence type="inferred from homology"/>
<protein>
    <submittedName>
        <fullName evidence="4">4-oxalocrotonate tautomerase family protein</fullName>
    </submittedName>
</protein>
<name>A0ABU9GGQ7_COBMA</name>
<gene>
    <name evidence="4" type="ORF">V6243_08955</name>
</gene>
<dbReference type="InterPro" id="IPR004370">
    <property type="entry name" value="4-OT-like_dom"/>
</dbReference>
<comment type="similarity">
    <text evidence="1">Belongs to the 4-oxalocrotonate tautomerase family.</text>
</comment>
<dbReference type="Proteomes" id="UP001378242">
    <property type="component" value="Unassembled WGS sequence"/>
</dbReference>
<evidence type="ECO:0000313" key="4">
    <source>
        <dbReference type="EMBL" id="MEL0616963.1"/>
    </source>
</evidence>